<gene>
    <name evidence="5" type="ORF">TanjilG_06421</name>
</gene>
<comment type="similarity">
    <text evidence="1">Belongs to the LEA type SMP family.</text>
</comment>
<proteinExistence type="inferred from homology"/>
<keyword evidence="6" id="KW-1185">Reference proteome</keyword>
<feature type="domain" description="SMP" evidence="4">
    <location>
        <begin position="20"/>
        <end position="76"/>
    </location>
</feature>
<name>A0A1J7HRH9_LUPAN</name>
<accession>A0A1J7HRH9</accession>
<evidence type="ECO:0000313" key="6">
    <source>
        <dbReference type="Proteomes" id="UP000188354"/>
    </source>
</evidence>
<keyword evidence="2" id="KW-0677">Repeat</keyword>
<dbReference type="Proteomes" id="UP000188354">
    <property type="component" value="Chromosome LG09"/>
</dbReference>
<dbReference type="Pfam" id="PF05910">
    <property type="entry name" value="DUF868"/>
    <property type="match status" value="1"/>
</dbReference>
<reference evidence="5 6" key="1">
    <citation type="journal article" date="2017" name="Plant Biotechnol. J.">
        <title>A comprehensive draft genome sequence for lupin (Lupinus angustifolius), an emerging health food: insights into plant-microbe interactions and legume evolution.</title>
        <authorList>
            <person name="Hane J.K."/>
            <person name="Ming Y."/>
            <person name="Kamphuis L.G."/>
            <person name="Nelson M.N."/>
            <person name="Garg G."/>
            <person name="Atkins C.A."/>
            <person name="Bayer P.E."/>
            <person name="Bravo A."/>
            <person name="Bringans S."/>
            <person name="Cannon S."/>
            <person name="Edwards D."/>
            <person name="Foley R."/>
            <person name="Gao L.L."/>
            <person name="Harrison M.J."/>
            <person name="Huang W."/>
            <person name="Hurgobin B."/>
            <person name="Li S."/>
            <person name="Liu C.W."/>
            <person name="McGrath A."/>
            <person name="Morahan G."/>
            <person name="Murray J."/>
            <person name="Weller J."/>
            <person name="Jian J."/>
            <person name="Singh K.B."/>
        </authorList>
    </citation>
    <scope>NUCLEOTIDE SEQUENCE [LARGE SCALE GENOMIC DNA]</scope>
    <source>
        <strain evidence="6">cv. Tanjil</strain>
        <tissue evidence="5">Whole plant</tissue>
    </source>
</reference>
<dbReference type="STRING" id="3871.A0A1J7HRH9"/>
<dbReference type="AlphaFoldDB" id="A0A1J7HRH9"/>
<feature type="region of interest" description="Disordered" evidence="3">
    <location>
        <begin position="174"/>
        <end position="194"/>
    </location>
</feature>
<feature type="region of interest" description="Disordered" evidence="3">
    <location>
        <begin position="1"/>
        <end position="22"/>
    </location>
</feature>
<evidence type="ECO:0000313" key="5">
    <source>
        <dbReference type="EMBL" id="OIW05009.1"/>
    </source>
</evidence>
<feature type="compositionally biased region" description="Basic and acidic residues" evidence="3">
    <location>
        <begin position="1"/>
        <end position="10"/>
    </location>
</feature>
<dbReference type="EMBL" id="CM007369">
    <property type="protein sequence ID" value="OIW05009.1"/>
    <property type="molecule type" value="Genomic_DNA"/>
</dbReference>
<evidence type="ECO:0000256" key="1">
    <source>
        <dbReference type="ARBA" id="ARBA00010733"/>
    </source>
</evidence>
<evidence type="ECO:0000256" key="3">
    <source>
        <dbReference type="SAM" id="MobiDB-lite"/>
    </source>
</evidence>
<evidence type="ECO:0000259" key="4">
    <source>
        <dbReference type="Pfam" id="PF04927"/>
    </source>
</evidence>
<dbReference type="InterPro" id="IPR008586">
    <property type="entry name" value="DUF868_pln"/>
</dbReference>
<dbReference type="InterPro" id="IPR007011">
    <property type="entry name" value="LEA_SMP_dom"/>
</dbReference>
<dbReference type="Pfam" id="PF04927">
    <property type="entry name" value="SMP"/>
    <property type="match status" value="1"/>
</dbReference>
<dbReference type="InterPro" id="IPR042971">
    <property type="entry name" value="LEA_SMP"/>
</dbReference>
<dbReference type="PANTHER" id="PTHR31174">
    <property type="entry name" value="SEED MATURATION FAMILY PROTEIN"/>
    <property type="match status" value="1"/>
</dbReference>
<protein>
    <recommendedName>
        <fullName evidence="4">SMP domain-containing protein</fullName>
    </recommendedName>
</protein>
<organism evidence="5 6">
    <name type="scientific">Lupinus angustifolius</name>
    <name type="common">Narrow-leaved blue lupine</name>
    <dbReference type="NCBI Taxonomy" id="3871"/>
    <lineage>
        <taxon>Eukaryota</taxon>
        <taxon>Viridiplantae</taxon>
        <taxon>Streptophyta</taxon>
        <taxon>Embryophyta</taxon>
        <taxon>Tracheophyta</taxon>
        <taxon>Spermatophyta</taxon>
        <taxon>Magnoliopsida</taxon>
        <taxon>eudicotyledons</taxon>
        <taxon>Gunneridae</taxon>
        <taxon>Pentapetalae</taxon>
        <taxon>rosids</taxon>
        <taxon>fabids</taxon>
        <taxon>Fabales</taxon>
        <taxon>Fabaceae</taxon>
        <taxon>Papilionoideae</taxon>
        <taxon>50 kb inversion clade</taxon>
        <taxon>genistoids sensu lato</taxon>
        <taxon>core genistoids</taxon>
        <taxon>Genisteae</taxon>
        <taxon>Lupinus</taxon>
    </lineage>
</organism>
<sequence>MSQEQPRRDSSNNNNKEAPIRYGDVFEVGGELASKPITPRDAATVQSVESQIMGGHTQKGGPASIMESAAAKNERAGVVGHRASTNIARNDGTSIYEEKCVGGKRVLTQTLGGEVLGQFVKDDDVSKGIVIGDDDPYKSTVDDDLPATVKAPQVTPTEDFDFISNKSVHADLNPRLSANQDDHNNTQSNVPPVSDMKKEACKNIESDYYAYDYDVFIAKREHIYSKKFYGAKAPFCDKGQVHDVRIECDTLGLNDAPCLVIRIDCKTVMQVKQLKWKFRGNHTILVVDGIPVEVFSEKKR</sequence>
<evidence type="ECO:0000256" key="2">
    <source>
        <dbReference type="ARBA" id="ARBA00022737"/>
    </source>
</evidence>
<dbReference type="Gramene" id="OIW05009">
    <property type="protein sequence ID" value="OIW05009"/>
    <property type="gene ID" value="TanjilG_06421"/>
</dbReference>
<dbReference type="PANTHER" id="PTHR31174:SF31">
    <property type="entry name" value="LATE EMBRYOGENESIS ABUNDANT PROTEIN 3"/>
    <property type="match status" value="1"/>
</dbReference>